<evidence type="ECO:0000256" key="6">
    <source>
        <dbReference type="ARBA" id="ARBA00022679"/>
    </source>
</evidence>
<feature type="transmembrane region" description="Helical" evidence="12">
    <location>
        <begin position="63"/>
        <end position="88"/>
    </location>
</feature>
<dbReference type="Pfam" id="PF00072">
    <property type="entry name" value="Response_reg"/>
    <property type="match status" value="1"/>
</dbReference>
<dbReference type="InterPro" id="IPR001425">
    <property type="entry name" value="Arc/bac/fun_rhodopsins"/>
</dbReference>
<dbReference type="InterPro" id="IPR036890">
    <property type="entry name" value="HATPase_C_sf"/>
</dbReference>
<organism evidence="15">
    <name type="scientific">Lotharella oceanica</name>
    <dbReference type="NCBI Taxonomy" id="641309"/>
    <lineage>
        <taxon>Eukaryota</taxon>
        <taxon>Sar</taxon>
        <taxon>Rhizaria</taxon>
        <taxon>Cercozoa</taxon>
        <taxon>Chlorarachniophyceae</taxon>
        <taxon>Lotharella</taxon>
    </lineage>
</organism>
<evidence type="ECO:0000313" key="15">
    <source>
        <dbReference type="EMBL" id="CAD9774751.1"/>
    </source>
</evidence>
<dbReference type="InterPro" id="IPR001789">
    <property type="entry name" value="Sig_transdc_resp-reg_receiver"/>
</dbReference>
<dbReference type="EC" id="2.7.13.3" evidence="4"/>
<evidence type="ECO:0000256" key="10">
    <source>
        <dbReference type="ARBA" id="ARBA00023136"/>
    </source>
</evidence>
<dbReference type="PROSITE" id="PS50109">
    <property type="entry name" value="HIS_KIN"/>
    <property type="match status" value="1"/>
</dbReference>
<evidence type="ECO:0000256" key="7">
    <source>
        <dbReference type="ARBA" id="ARBA00022692"/>
    </source>
</evidence>
<dbReference type="InterPro" id="IPR005467">
    <property type="entry name" value="His_kinase_dom"/>
</dbReference>
<dbReference type="Gene3D" id="1.20.1070.10">
    <property type="entry name" value="Rhodopsin 7-helix transmembrane proteins"/>
    <property type="match status" value="1"/>
</dbReference>
<dbReference type="GO" id="GO:0000155">
    <property type="term" value="F:phosphorelay sensor kinase activity"/>
    <property type="evidence" value="ECO:0007669"/>
    <property type="project" value="InterPro"/>
</dbReference>
<evidence type="ECO:0000256" key="8">
    <source>
        <dbReference type="ARBA" id="ARBA00022777"/>
    </source>
</evidence>
<comment type="similarity">
    <text evidence="3">Belongs to the archaeal/bacterial/fungal opsin family.</text>
</comment>
<comment type="subcellular location">
    <subcellularLocation>
        <location evidence="2">Membrane</location>
        <topology evidence="2">Multi-pass membrane protein</topology>
    </subcellularLocation>
</comment>
<evidence type="ECO:0000259" key="14">
    <source>
        <dbReference type="PROSITE" id="PS50110"/>
    </source>
</evidence>
<sequence>MKGEKQKPLPPSNGVGSRIWSFLNSYQCTPFVILVYVVTYLAGLALSPMLTAHPTFTIKNAQMFYTICCVVVGVCICLFVDAGTHFILLQKSFIESRGFYQPSQDGNVVIMTIFGLTGITHMLMASDTTPVYINYCGRGMHLARLSEWTAVVFFVARISSQLDERYSEFDAMRAGMFQLVSVLTGTFAMVVDQPMIFFVSMAISHIFYFDIFRDVYRHHMNIPLVSKSTTSTARLQAMYRAVVMSWVIAVIFTSYTLVWWLGAFHCFSDETEMSIYSVLDMIIKGTFTTLVIKAHVAASVQNEHELSEQVRHKLRSFVQYALHELRVPLNTMTLATDELKHSQPAKRQKSAIKLLESMLGVVSRLLTDALDFQRIAAGRLQLEKEDIDMRGLATAITDQLKRQANSKSLMLKQECKLSKVYVRADTFKVTQVLRNLVENACKFSPNGETITIRIEREGADMVRTYVQDNGVGISPENQKKLFKPFAQIGPGKLQGGGGTGLGLYISRAIVEAHGGVMSLESEEGKGATFSFTLPHSAGPPSEAKKIQEAEDMKSLRILVVDDNKVNRKLLARLCRRLGHDADLVSSGEEALEVCGGDEMECTHPYDLVLMDQWMPPGMSGTACIRQLKKRNFSGVIIGVTGDDDASDGKDGSMQSAGALCCLAKPVTRAKILESLKKVQVQALQ</sequence>
<keyword evidence="6" id="KW-0808">Transferase</keyword>
<dbReference type="InterPro" id="IPR036097">
    <property type="entry name" value="HisK_dim/P_sf"/>
</dbReference>
<dbReference type="InterPro" id="IPR004358">
    <property type="entry name" value="Sig_transdc_His_kin-like_C"/>
</dbReference>
<evidence type="ECO:0000256" key="9">
    <source>
        <dbReference type="ARBA" id="ARBA00022989"/>
    </source>
</evidence>
<protein>
    <recommendedName>
        <fullName evidence="4">histidine kinase</fullName>
        <ecNumber evidence="4">2.7.13.3</ecNumber>
    </recommendedName>
</protein>
<keyword evidence="10 12" id="KW-0472">Membrane</keyword>
<keyword evidence="5 11" id="KW-0597">Phosphoprotein</keyword>
<keyword evidence="9 12" id="KW-1133">Transmembrane helix</keyword>
<dbReference type="Gene3D" id="1.10.287.130">
    <property type="match status" value="1"/>
</dbReference>
<dbReference type="SMART" id="SM00387">
    <property type="entry name" value="HATPase_c"/>
    <property type="match status" value="1"/>
</dbReference>
<dbReference type="PROSITE" id="PS50110">
    <property type="entry name" value="RESPONSE_REGULATORY"/>
    <property type="match status" value="1"/>
</dbReference>
<evidence type="ECO:0000256" key="3">
    <source>
        <dbReference type="ARBA" id="ARBA00008130"/>
    </source>
</evidence>
<feature type="transmembrane region" description="Helical" evidence="12">
    <location>
        <begin position="108"/>
        <end position="126"/>
    </location>
</feature>
<dbReference type="SUPFAM" id="SSF52172">
    <property type="entry name" value="CheY-like"/>
    <property type="match status" value="1"/>
</dbReference>
<dbReference type="FunFam" id="3.30.565.10:FF:000006">
    <property type="entry name" value="Sensor histidine kinase WalK"/>
    <property type="match status" value="1"/>
</dbReference>
<evidence type="ECO:0000256" key="12">
    <source>
        <dbReference type="SAM" id="Phobius"/>
    </source>
</evidence>
<dbReference type="InterPro" id="IPR003594">
    <property type="entry name" value="HATPase_dom"/>
</dbReference>
<dbReference type="InterPro" id="IPR003661">
    <property type="entry name" value="HisK_dim/P_dom"/>
</dbReference>
<evidence type="ECO:0000259" key="13">
    <source>
        <dbReference type="PROSITE" id="PS50109"/>
    </source>
</evidence>
<dbReference type="InterPro" id="IPR011006">
    <property type="entry name" value="CheY-like_superfamily"/>
</dbReference>
<name>A0A7S2TZT2_9EUKA</name>
<evidence type="ECO:0000256" key="5">
    <source>
        <dbReference type="ARBA" id="ARBA00022553"/>
    </source>
</evidence>
<dbReference type="GO" id="GO:0005886">
    <property type="term" value="C:plasma membrane"/>
    <property type="evidence" value="ECO:0007669"/>
    <property type="project" value="TreeGrafter"/>
</dbReference>
<dbReference type="SMART" id="SM00448">
    <property type="entry name" value="REC"/>
    <property type="match status" value="1"/>
</dbReference>
<feature type="domain" description="Histidine kinase" evidence="13">
    <location>
        <begin position="320"/>
        <end position="537"/>
    </location>
</feature>
<feature type="transmembrane region" description="Helical" evidence="12">
    <location>
        <begin position="237"/>
        <end position="261"/>
    </location>
</feature>
<feature type="transmembrane region" description="Helical" evidence="12">
    <location>
        <begin position="196"/>
        <end position="216"/>
    </location>
</feature>
<dbReference type="AlphaFoldDB" id="A0A7S2TZT2"/>
<evidence type="ECO:0000256" key="2">
    <source>
        <dbReference type="ARBA" id="ARBA00004141"/>
    </source>
</evidence>
<reference evidence="15" key="1">
    <citation type="submission" date="2021-01" db="EMBL/GenBank/DDBJ databases">
        <authorList>
            <person name="Corre E."/>
            <person name="Pelletier E."/>
            <person name="Niang G."/>
            <person name="Scheremetjew M."/>
            <person name="Finn R."/>
            <person name="Kale V."/>
            <person name="Holt S."/>
            <person name="Cochrane G."/>
            <person name="Meng A."/>
            <person name="Brown T."/>
            <person name="Cohen L."/>
        </authorList>
    </citation>
    <scope>NUCLEOTIDE SEQUENCE</scope>
    <source>
        <strain evidence="15">CCMP622</strain>
    </source>
</reference>
<comment type="catalytic activity">
    <reaction evidence="1">
        <text>ATP + protein L-histidine = ADP + protein N-phospho-L-histidine.</text>
        <dbReference type="EC" id="2.7.13.3"/>
    </reaction>
</comment>
<evidence type="ECO:0000256" key="1">
    <source>
        <dbReference type="ARBA" id="ARBA00000085"/>
    </source>
</evidence>
<dbReference type="Pfam" id="PF02518">
    <property type="entry name" value="HATPase_c"/>
    <property type="match status" value="1"/>
</dbReference>
<dbReference type="SMART" id="SM00388">
    <property type="entry name" value="HisKA"/>
    <property type="match status" value="1"/>
</dbReference>
<dbReference type="PRINTS" id="PR00344">
    <property type="entry name" value="BCTRLSENSOR"/>
</dbReference>
<dbReference type="Gene3D" id="3.30.565.10">
    <property type="entry name" value="Histidine kinase-like ATPase, C-terminal domain"/>
    <property type="match status" value="1"/>
</dbReference>
<dbReference type="Pfam" id="PF01036">
    <property type="entry name" value="Bac_rhodopsin"/>
    <property type="match status" value="1"/>
</dbReference>
<keyword evidence="7 12" id="KW-0812">Transmembrane</keyword>
<accession>A0A7S2TZT2</accession>
<feature type="modified residue" description="4-aspartylphosphate" evidence="11">
    <location>
        <position position="611"/>
    </location>
</feature>
<dbReference type="Pfam" id="PF00512">
    <property type="entry name" value="HisKA"/>
    <property type="match status" value="1"/>
</dbReference>
<dbReference type="EMBL" id="HBHP01030454">
    <property type="protein sequence ID" value="CAD9774751.1"/>
    <property type="molecule type" value="Transcribed_RNA"/>
</dbReference>
<dbReference type="PANTHER" id="PTHR43047">
    <property type="entry name" value="TWO-COMPONENT HISTIDINE PROTEIN KINASE"/>
    <property type="match status" value="1"/>
</dbReference>
<dbReference type="Gene3D" id="3.40.50.2300">
    <property type="match status" value="1"/>
</dbReference>
<keyword evidence="8" id="KW-0418">Kinase</keyword>
<evidence type="ECO:0000256" key="11">
    <source>
        <dbReference type="PROSITE-ProRule" id="PRU00169"/>
    </source>
</evidence>
<feature type="domain" description="Response regulatory" evidence="14">
    <location>
        <begin position="556"/>
        <end position="679"/>
    </location>
</feature>
<dbReference type="CDD" id="cd17546">
    <property type="entry name" value="REC_hyHK_CKI1_RcsC-like"/>
    <property type="match status" value="1"/>
</dbReference>
<dbReference type="PANTHER" id="PTHR43047:SF72">
    <property type="entry name" value="OSMOSENSING HISTIDINE PROTEIN KINASE SLN1"/>
    <property type="match status" value="1"/>
</dbReference>
<dbReference type="CDD" id="cd00082">
    <property type="entry name" value="HisKA"/>
    <property type="match status" value="1"/>
</dbReference>
<dbReference type="SUPFAM" id="SSF55874">
    <property type="entry name" value="ATPase domain of HSP90 chaperone/DNA topoisomerase II/histidine kinase"/>
    <property type="match status" value="1"/>
</dbReference>
<feature type="transmembrane region" description="Helical" evidence="12">
    <location>
        <begin position="31"/>
        <end position="51"/>
    </location>
</feature>
<gene>
    <name evidence="15" type="ORF">LSP00402_LOCUS18745</name>
</gene>
<proteinExistence type="inferred from homology"/>
<evidence type="ECO:0000256" key="4">
    <source>
        <dbReference type="ARBA" id="ARBA00012438"/>
    </source>
</evidence>
<dbReference type="SUPFAM" id="SSF47384">
    <property type="entry name" value="Homodimeric domain of signal transducing histidine kinase"/>
    <property type="match status" value="1"/>
</dbReference>
<dbReference type="GO" id="GO:0009927">
    <property type="term" value="F:histidine phosphotransfer kinase activity"/>
    <property type="evidence" value="ECO:0007669"/>
    <property type="project" value="TreeGrafter"/>
</dbReference>